<dbReference type="Proteomes" id="UP000561011">
    <property type="component" value="Unassembled WGS sequence"/>
</dbReference>
<keyword evidence="6" id="KW-0238">DNA-binding</keyword>
<keyword evidence="5" id="KW-0190">Covalent protein-DNA linkage</keyword>
<dbReference type="GO" id="GO:0006508">
    <property type="term" value="P:proteolysis"/>
    <property type="evidence" value="ECO:0007669"/>
    <property type="project" value="UniProtKB-KW"/>
</dbReference>
<proteinExistence type="inferred from homology"/>
<evidence type="ECO:0000256" key="5">
    <source>
        <dbReference type="ARBA" id="ARBA00023124"/>
    </source>
</evidence>
<evidence type="ECO:0000256" key="7">
    <source>
        <dbReference type="ARBA" id="ARBA00023239"/>
    </source>
</evidence>
<evidence type="ECO:0000256" key="4">
    <source>
        <dbReference type="ARBA" id="ARBA00022801"/>
    </source>
</evidence>
<evidence type="ECO:0000256" key="6">
    <source>
        <dbReference type="ARBA" id="ARBA00023125"/>
    </source>
</evidence>
<dbReference type="Gene3D" id="3.90.1680.10">
    <property type="entry name" value="SOS response associated peptidase-like"/>
    <property type="match status" value="1"/>
</dbReference>
<dbReference type="SUPFAM" id="SSF143081">
    <property type="entry name" value="BB1717-like"/>
    <property type="match status" value="1"/>
</dbReference>
<evidence type="ECO:0000313" key="11">
    <source>
        <dbReference type="Proteomes" id="UP000561011"/>
    </source>
</evidence>
<keyword evidence="3" id="KW-0227">DNA damage</keyword>
<keyword evidence="2 8" id="KW-0645">Protease</keyword>
<keyword evidence="4 8" id="KW-0378">Hydrolase</keyword>
<dbReference type="PANTHER" id="PTHR13604:SF0">
    <property type="entry name" value="ABASIC SITE PROCESSING PROTEIN HMCES"/>
    <property type="match status" value="1"/>
</dbReference>
<dbReference type="EC" id="3.4.-.-" evidence="8"/>
<dbReference type="EMBL" id="JACBYE010000007">
    <property type="protein sequence ID" value="NYS92778.1"/>
    <property type="molecule type" value="Genomic_DNA"/>
</dbReference>
<accession>A0A853EV35</accession>
<protein>
    <recommendedName>
        <fullName evidence="8">Abasic site processing protein</fullName>
        <ecNumber evidence="8">3.4.-.-</ecNumber>
    </recommendedName>
</protein>
<feature type="region of interest" description="Disordered" evidence="9">
    <location>
        <begin position="207"/>
        <end position="227"/>
    </location>
</feature>
<evidence type="ECO:0000313" key="10">
    <source>
        <dbReference type="EMBL" id="NYS92778.1"/>
    </source>
</evidence>
<dbReference type="GO" id="GO:0106300">
    <property type="term" value="P:protein-DNA covalent cross-linking repair"/>
    <property type="evidence" value="ECO:0007669"/>
    <property type="project" value="InterPro"/>
</dbReference>
<evidence type="ECO:0000256" key="2">
    <source>
        <dbReference type="ARBA" id="ARBA00022670"/>
    </source>
</evidence>
<evidence type="ECO:0000256" key="8">
    <source>
        <dbReference type="RuleBase" id="RU364100"/>
    </source>
</evidence>
<evidence type="ECO:0000256" key="3">
    <source>
        <dbReference type="ARBA" id="ARBA00022763"/>
    </source>
</evidence>
<dbReference type="Pfam" id="PF02586">
    <property type="entry name" value="SRAP"/>
    <property type="match status" value="1"/>
</dbReference>
<dbReference type="GO" id="GO:0003697">
    <property type="term" value="F:single-stranded DNA binding"/>
    <property type="evidence" value="ECO:0007669"/>
    <property type="project" value="InterPro"/>
</dbReference>
<sequence>MHVADTIDDLMGFFDAEPGTAYDWAGVFSVAPSDPAPVVRERLVEDEVHREVDYARWGLRPAWAKDSGPRPINARLETVASSGMFRSAFSSQRCLVPMTGYYEWETTPSGKQPHYIHADGPLAAAGLYAARKDEATGEWTLTYTVITREARDASGEVHDRMPVFVQPDLWGDWLSPAKIDDRETMTARLADSSAEVAKTMRAHRVDRKVNSTQKVDPADPTLVLPIA</sequence>
<dbReference type="InterPro" id="IPR003738">
    <property type="entry name" value="SRAP"/>
</dbReference>
<evidence type="ECO:0000256" key="1">
    <source>
        <dbReference type="ARBA" id="ARBA00008136"/>
    </source>
</evidence>
<dbReference type="GO" id="GO:0016829">
    <property type="term" value="F:lyase activity"/>
    <property type="evidence" value="ECO:0007669"/>
    <property type="project" value="UniProtKB-KW"/>
</dbReference>
<evidence type="ECO:0000256" key="9">
    <source>
        <dbReference type="SAM" id="MobiDB-lite"/>
    </source>
</evidence>
<dbReference type="PANTHER" id="PTHR13604">
    <property type="entry name" value="DC12-RELATED"/>
    <property type="match status" value="1"/>
</dbReference>
<keyword evidence="11" id="KW-1185">Reference proteome</keyword>
<dbReference type="GO" id="GO:0008233">
    <property type="term" value="F:peptidase activity"/>
    <property type="evidence" value="ECO:0007669"/>
    <property type="project" value="UniProtKB-KW"/>
</dbReference>
<name>A0A853EV35_9MICO</name>
<comment type="similarity">
    <text evidence="1 8">Belongs to the SOS response-associated peptidase family.</text>
</comment>
<dbReference type="RefSeq" id="WP_179912572.1">
    <property type="nucleotide sequence ID" value="NZ_JACBYE010000007.1"/>
</dbReference>
<reference evidence="10 11" key="1">
    <citation type="submission" date="2020-07" db="EMBL/GenBank/DDBJ databases">
        <title>MOT database genomes.</title>
        <authorList>
            <person name="Joseph S."/>
            <person name="Aduse-Opoku J."/>
            <person name="Hashim A."/>
            <person name="Wade W."/>
            <person name="Curtis M."/>
        </authorList>
    </citation>
    <scope>NUCLEOTIDE SEQUENCE [LARGE SCALE GENOMIC DNA]</scope>
    <source>
        <strain evidence="10 11">DSM 100099</strain>
    </source>
</reference>
<comment type="caution">
    <text evidence="10">The sequence shown here is derived from an EMBL/GenBank/DDBJ whole genome shotgun (WGS) entry which is preliminary data.</text>
</comment>
<gene>
    <name evidence="10" type="ORF">HZZ10_04450</name>
</gene>
<dbReference type="InterPro" id="IPR036590">
    <property type="entry name" value="SRAP-like"/>
</dbReference>
<keyword evidence="7" id="KW-0456">Lyase</keyword>
<dbReference type="AlphaFoldDB" id="A0A853EV35"/>
<organism evidence="10 11">
    <name type="scientific">Sanguibacter inulinus</name>
    <dbReference type="NCBI Taxonomy" id="60922"/>
    <lineage>
        <taxon>Bacteria</taxon>
        <taxon>Bacillati</taxon>
        <taxon>Actinomycetota</taxon>
        <taxon>Actinomycetes</taxon>
        <taxon>Micrococcales</taxon>
        <taxon>Sanguibacteraceae</taxon>
        <taxon>Sanguibacter</taxon>
    </lineage>
</organism>